<accession>A0ABR2VFP3</accession>
<dbReference type="InterPro" id="IPR036291">
    <property type="entry name" value="NAD(P)-bd_dom_sf"/>
</dbReference>
<sequence length="345" mass="38106">MAPHVFLTGVTGLVGGEAFYQLYSKHPDFVYTLLLRDESRGELFRKKYPPKENIHLVYGTLDAADVIEKAAAAADVVVHTAESADDEPSARAILKGLASGHTTERPGYWIHVSGTMLIAGLDKSEDEKFRRDTLHDVDDVILITEELPDKCLHRPIDKLVLAANKTTSGSVKTLIVCPPTIYGQGRGPVNQNSMQVPGLTRYTLTHGYAPILPPGTVEWDHVHVSDLGAFFVLAVEAALDPVKRADPEIFGPHAYCFLESGAHVWSDIARSIALIAEEKGLLTDETKPHVREVTEKEVGHPSWEFHSHGIAARARKQLGWEPKGKSLVETIPETIDIEWEKLKHK</sequence>
<dbReference type="InterPro" id="IPR051783">
    <property type="entry name" value="NAD(P)-dependent_oxidoreduct"/>
</dbReference>
<gene>
    <name evidence="1" type="ORF">SUNI508_03084</name>
</gene>
<dbReference type="PANTHER" id="PTHR48079:SF6">
    <property type="entry name" value="NAD(P)-BINDING DOMAIN-CONTAINING PROTEIN-RELATED"/>
    <property type="match status" value="1"/>
</dbReference>
<proteinExistence type="predicted"/>
<comment type="caution">
    <text evidence="1">The sequence shown here is derived from an EMBL/GenBank/DDBJ whole genome shotgun (WGS) entry which is preliminary data.</text>
</comment>
<dbReference type="Gene3D" id="3.40.50.720">
    <property type="entry name" value="NAD(P)-binding Rossmann-like Domain"/>
    <property type="match status" value="2"/>
</dbReference>
<reference evidence="1 2" key="1">
    <citation type="journal article" date="2024" name="J. Plant Pathol.">
        <title>Sequence and assembly of the genome of Seiridium unicorne, isolate CBS 538.82, causal agent of cypress canker disease.</title>
        <authorList>
            <person name="Scali E."/>
            <person name="Rocca G.D."/>
            <person name="Danti R."/>
            <person name="Garbelotto M."/>
            <person name="Barberini S."/>
            <person name="Baroncelli R."/>
            <person name="Emiliani G."/>
        </authorList>
    </citation>
    <scope>NUCLEOTIDE SEQUENCE [LARGE SCALE GENOMIC DNA]</scope>
    <source>
        <strain evidence="1 2">BM-138-508</strain>
    </source>
</reference>
<evidence type="ECO:0000313" key="2">
    <source>
        <dbReference type="Proteomes" id="UP001408356"/>
    </source>
</evidence>
<dbReference type="EMBL" id="JARVKF010000013">
    <property type="protein sequence ID" value="KAK9425723.1"/>
    <property type="molecule type" value="Genomic_DNA"/>
</dbReference>
<evidence type="ECO:0000313" key="1">
    <source>
        <dbReference type="EMBL" id="KAK9425723.1"/>
    </source>
</evidence>
<dbReference type="PANTHER" id="PTHR48079">
    <property type="entry name" value="PROTEIN YEEZ"/>
    <property type="match status" value="1"/>
</dbReference>
<protein>
    <submittedName>
        <fullName evidence="1">NAD(P)-binding domain-containing protein</fullName>
    </submittedName>
</protein>
<organism evidence="1 2">
    <name type="scientific">Seiridium unicorne</name>
    <dbReference type="NCBI Taxonomy" id="138068"/>
    <lineage>
        <taxon>Eukaryota</taxon>
        <taxon>Fungi</taxon>
        <taxon>Dikarya</taxon>
        <taxon>Ascomycota</taxon>
        <taxon>Pezizomycotina</taxon>
        <taxon>Sordariomycetes</taxon>
        <taxon>Xylariomycetidae</taxon>
        <taxon>Amphisphaeriales</taxon>
        <taxon>Sporocadaceae</taxon>
        <taxon>Seiridium</taxon>
    </lineage>
</organism>
<dbReference type="SUPFAM" id="SSF51735">
    <property type="entry name" value="NAD(P)-binding Rossmann-fold domains"/>
    <property type="match status" value="1"/>
</dbReference>
<name>A0ABR2VFP3_9PEZI</name>
<keyword evidence="2" id="KW-1185">Reference proteome</keyword>
<dbReference type="Proteomes" id="UP001408356">
    <property type="component" value="Unassembled WGS sequence"/>
</dbReference>